<dbReference type="EMBL" id="QFXE01000008">
    <property type="protein sequence ID" value="RDH86601.1"/>
    <property type="molecule type" value="Genomic_DNA"/>
</dbReference>
<dbReference type="Pfam" id="PF13602">
    <property type="entry name" value="ADH_zinc_N_2"/>
    <property type="match status" value="1"/>
</dbReference>
<gene>
    <name evidence="4" type="ORF">DIZ78_06755</name>
</gene>
<organism evidence="4 5">
    <name type="scientific">endosymbiont of Escarpia spicata</name>
    <dbReference type="NCBI Taxonomy" id="2200908"/>
    <lineage>
        <taxon>Bacteria</taxon>
        <taxon>Pseudomonadati</taxon>
        <taxon>Pseudomonadota</taxon>
        <taxon>Gammaproteobacteria</taxon>
        <taxon>sulfur-oxidizing symbionts</taxon>
    </lineage>
</organism>
<dbReference type="GO" id="GO:0070402">
    <property type="term" value="F:NADPH binding"/>
    <property type="evidence" value="ECO:0007669"/>
    <property type="project" value="TreeGrafter"/>
</dbReference>
<dbReference type="InterPro" id="IPR013154">
    <property type="entry name" value="ADH-like_N"/>
</dbReference>
<dbReference type="GO" id="GO:0016651">
    <property type="term" value="F:oxidoreductase activity, acting on NAD(P)H"/>
    <property type="evidence" value="ECO:0007669"/>
    <property type="project" value="TreeGrafter"/>
</dbReference>
<dbReference type="InterPro" id="IPR011032">
    <property type="entry name" value="GroES-like_sf"/>
</dbReference>
<dbReference type="InterPro" id="IPR036291">
    <property type="entry name" value="NAD(P)-bd_dom_sf"/>
</dbReference>
<dbReference type="InterPro" id="IPR002364">
    <property type="entry name" value="Quin_OxRdtase/zeta-crystal_CS"/>
</dbReference>
<name>A0A370DR25_9GAMM</name>
<dbReference type="Proteomes" id="UP000254771">
    <property type="component" value="Unassembled WGS sequence"/>
</dbReference>
<sequence length="331" mass="34899">MKAVVMNEPGAPEVLSLQDLPEPERITETQLKVRIEAAGVNPIDTKLRSRGVFLPAGLPAVLGCDGAGVVVETGAEAGEFRTGDAVWFCSGGLGGVQGNYAEFVLVDSSAARKKPASIDFATAAAGPLVLITAWEALFDRARVTAGQTVLIHAGAGGVGHVAIQLAKQAGARVLTTVSTTQKAEFVKSIGADEVILYPEVDFVEAVNDLTGGRGADVVLDTVGPAVFRRSIPAVAHYGDLVTLLDPGQDVEWKEACNRNMRIGFTLMLTPMLRDLPEARAHHGEILERCGELVDAGRLRIEVAGRLPLAEAAEAHRQIEAGHLQGKLVLLP</sequence>
<evidence type="ECO:0000256" key="2">
    <source>
        <dbReference type="ARBA" id="ARBA00023002"/>
    </source>
</evidence>
<dbReference type="SUPFAM" id="SSF51735">
    <property type="entry name" value="NAD(P)-binding Rossmann-fold domains"/>
    <property type="match status" value="1"/>
</dbReference>
<keyword evidence="1" id="KW-0521">NADP</keyword>
<dbReference type="Gene3D" id="3.40.50.720">
    <property type="entry name" value="NAD(P)-binding Rossmann-like Domain"/>
    <property type="match status" value="1"/>
</dbReference>
<keyword evidence="2" id="KW-0560">Oxidoreductase</keyword>
<protein>
    <submittedName>
        <fullName evidence="4">Alcohol dehydrogenase</fullName>
    </submittedName>
</protein>
<dbReference type="PROSITE" id="PS01162">
    <property type="entry name" value="QOR_ZETA_CRYSTAL"/>
    <property type="match status" value="1"/>
</dbReference>
<dbReference type="SMART" id="SM00829">
    <property type="entry name" value="PKS_ER"/>
    <property type="match status" value="1"/>
</dbReference>
<evidence type="ECO:0000256" key="1">
    <source>
        <dbReference type="ARBA" id="ARBA00022857"/>
    </source>
</evidence>
<comment type="caution">
    <text evidence="4">The sequence shown here is derived from an EMBL/GenBank/DDBJ whole genome shotgun (WGS) entry which is preliminary data.</text>
</comment>
<reference evidence="4 5" key="1">
    <citation type="journal article" date="2018" name="ISME J.">
        <title>Endosymbiont genomes yield clues of tubeworm success.</title>
        <authorList>
            <person name="Li Y."/>
            <person name="Liles M.R."/>
            <person name="Halanych K.M."/>
        </authorList>
    </citation>
    <scope>NUCLEOTIDE SEQUENCE [LARGE SCALE GENOMIC DNA]</scope>
    <source>
        <strain evidence="4">A1462</strain>
    </source>
</reference>
<dbReference type="PANTHER" id="PTHR48106">
    <property type="entry name" value="QUINONE OXIDOREDUCTASE PIG3-RELATED"/>
    <property type="match status" value="1"/>
</dbReference>
<dbReference type="Pfam" id="PF08240">
    <property type="entry name" value="ADH_N"/>
    <property type="match status" value="1"/>
</dbReference>
<dbReference type="InterPro" id="IPR020843">
    <property type="entry name" value="ER"/>
</dbReference>
<dbReference type="CDD" id="cd08272">
    <property type="entry name" value="MDR6"/>
    <property type="match status" value="1"/>
</dbReference>
<dbReference type="GO" id="GO:0008270">
    <property type="term" value="F:zinc ion binding"/>
    <property type="evidence" value="ECO:0007669"/>
    <property type="project" value="InterPro"/>
</dbReference>
<dbReference type="AlphaFoldDB" id="A0A370DR25"/>
<dbReference type="SUPFAM" id="SSF50129">
    <property type="entry name" value="GroES-like"/>
    <property type="match status" value="1"/>
</dbReference>
<evidence type="ECO:0000313" key="4">
    <source>
        <dbReference type="EMBL" id="RDH86601.1"/>
    </source>
</evidence>
<keyword evidence="5" id="KW-1185">Reference proteome</keyword>
<accession>A0A370DR25</accession>
<feature type="domain" description="Enoyl reductase (ER)" evidence="3">
    <location>
        <begin position="10"/>
        <end position="329"/>
    </location>
</feature>
<proteinExistence type="predicted"/>
<evidence type="ECO:0000313" key="5">
    <source>
        <dbReference type="Proteomes" id="UP000254771"/>
    </source>
</evidence>
<dbReference type="Gene3D" id="3.90.180.10">
    <property type="entry name" value="Medium-chain alcohol dehydrogenases, catalytic domain"/>
    <property type="match status" value="1"/>
</dbReference>
<evidence type="ECO:0000259" key="3">
    <source>
        <dbReference type="SMART" id="SM00829"/>
    </source>
</evidence>